<gene>
    <name evidence="1" type="ORF">Sjap_004194</name>
</gene>
<dbReference type="AlphaFoldDB" id="A0AAP0K242"/>
<evidence type="ECO:0000313" key="2">
    <source>
        <dbReference type="Proteomes" id="UP001417504"/>
    </source>
</evidence>
<accession>A0AAP0K242</accession>
<organism evidence="1 2">
    <name type="scientific">Stephania japonica</name>
    <dbReference type="NCBI Taxonomy" id="461633"/>
    <lineage>
        <taxon>Eukaryota</taxon>
        <taxon>Viridiplantae</taxon>
        <taxon>Streptophyta</taxon>
        <taxon>Embryophyta</taxon>
        <taxon>Tracheophyta</taxon>
        <taxon>Spermatophyta</taxon>
        <taxon>Magnoliopsida</taxon>
        <taxon>Ranunculales</taxon>
        <taxon>Menispermaceae</taxon>
        <taxon>Menispermoideae</taxon>
        <taxon>Cissampelideae</taxon>
        <taxon>Stephania</taxon>
    </lineage>
</organism>
<sequence length="129" mass="13678">MTLSATLRPVVRLLVEAPSFLSAVRLLVKAPLSSASFCCMSLFASSASPSQPITYHARTNLMPSNSHNHMPVSRSPLLVLPAVDFGVDLLSTLPYVFSVVLSSTLSTPLSVSRSADSASLVVPPTMLFC</sequence>
<protein>
    <submittedName>
        <fullName evidence="1">Uncharacterized protein</fullName>
    </submittedName>
</protein>
<evidence type="ECO:0000313" key="1">
    <source>
        <dbReference type="EMBL" id="KAK9144291.1"/>
    </source>
</evidence>
<name>A0AAP0K242_9MAGN</name>
<dbReference type="EMBL" id="JBBNAE010000002">
    <property type="protein sequence ID" value="KAK9144291.1"/>
    <property type="molecule type" value="Genomic_DNA"/>
</dbReference>
<proteinExistence type="predicted"/>
<keyword evidence="2" id="KW-1185">Reference proteome</keyword>
<reference evidence="1 2" key="1">
    <citation type="submission" date="2024-01" db="EMBL/GenBank/DDBJ databases">
        <title>Genome assemblies of Stephania.</title>
        <authorList>
            <person name="Yang L."/>
        </authorList>
    </citation>
    <scope>NUCLEOTIDE SEQUENCE [LARGE SCALE GENOMIC DNA]</scope>
    <source>
        <strain evidence="1">QJT</strain>
        <tissue evidence="1">Leaf</tissue>
    </source>
</reference>
<comment type="caution">
    <text evidence="1">The sequence shown here is derived from an EMBL/GenBank/DDBJ whole genome shotgun (WGS) entry which is preliminary data.</text>
</comment>
<dbReference type="Proteomes" id="UP001417504">
    <property type="component" value="Unassembled WGS sequence"/>
</dbReference>